<sequence>MGVRGIPAVTVEQALKVVGLTLDEVRDLGGSVLTAGPAYLVGSLAGGLGNKGSDVDVHLLVEGITKPTPAYLFFAGETPVDIEHYPVTMPAQLIATADAFPVRELPVGRVSLAPSPGRRMRRTASRWLNSLPLLPGQSPVFTEEEAGRVLPMVVRSALDQMLVVWAVARLAERADPGSDTAAYLFRRAGRELLELRCRAQGDVLTSEKWLPSRAARLGIDADLVRRHYAVPDEKELVALLADTGLADWDPWRLTTVREDPGRRTVHLGREAFALTRHGRVFADSVTADGSLHDAVDALAPDRLLRALRDAELVLEVSPDAQQEAFDE</sequence>
<dbReference type="EMBL" id="LJGW01000233">
    <property type="protein sequence ID" value="OEV11295.1"/>
    <property type="molecule type" value="Genomic_DNA"/>
</dbReference>
<keyword evidence="2" id="KW-1185">Reference proteome</keyword>
<comment type="caution">
    <text evidence="1">The sequence shown here is derived from an EMBL/GenBank/DDBJ whole genome shotgun (WGS) entry which is preliminary data.</text>
</comment>
<protein>
    <submittedName>
        <fullName evidence="1">Uncharacterized protein</fullName>
    </submittedName>
</protein>
<gene>
    <name evidence="1" type="ORF">AN218_13590</name>
</gene>
<reference evidence="1 2" key="1">
    <citation type="journal article" date="2016" name="Front. Microbiol.">
        <title>Comparative Genomics Analysis of Streptomyces Species Reveals Their Adaptation to the Marine Environment and Their Diversity at the Genomic Level.</title>
        <authorList>
            <person name="Tian X."/>
            <person name="Zhang Z."/>
            <person name="Yang T."/>
            <person name="Chen M."/>
            <person name="Li J."/>
            <person name="Chen F."/>
            <person name="Yang J."/>
            <person name="Li W."/>
            <person name="Zhang B."/>
            <person name="Zhang Z."/>
            <person name="Wu J."/>
            <person name="Zhang C."/>
            <person name="Long L."/>
            <person name="Xiao J."/>
        </authorList>
    </citation>
    <scope>NUCLEOTIDE SEQUENCE [LARGE SCALE GENOMIC DNA]</scope>
    <source>
        <strain evidence="1 2">SCSIO 10429</strain>
    </source>
</reference>
<evidence type="ECO:0000313" key="1">
    <source>
        <dbReference type="EMBL" id="OEV11295.1"/>
    </source>
</evidence>
<name>A0A1E7L521_9ACTN</name>
<proteinExistence type="predicted"/>
<evidence type="ECO:0000313" key="2">
    <source>
        <dbReference type="Proteomes" id="UP000176005"/>
    </source>
</evidence>
<accession>A0A1E7L521</accession>
<organism evidence="1 2">
    <name type="scientific">Streptomyces nanshensis</name>
    <dbReference type="NCBI Taxonomy" id="518642"/>
    <lineage>
        <taxon>Bacteria</taxon>
        <taxon>Bacillati</taxon>
        <taxon>Actinomycetota</taxon>
        <taxon>Actinomycetes</taxon>
        <taxon>Kitasatosporales</taxon>
        <taxon>Streptomycetaceae</taxon>
        <taxon>Streptomyces</taxon>
    </lineage>
</organism>
<dbReference type="Proteomes" id="UP000176005">
    <property type="component" value="Unassembled WGS sequence"/>
</dbReference>
<dbReference type="AlphaFoldDB" id="A0A1E7L521"/>